<comment type="caution">
    <text evidence="5">Lacks conserved residue(s) required for the propagation of feature annotation.</text>
</comment>
<sequence>MKNQRWEPIKGVRSKIGPSSAQDNNKKLSCILRRRAYRDAVAQAGTGPALMAMKQWIESGKVEGEEAAELLAVLPNTARYPTREYIKEFFNLATSSQVQKQAYLNDSAILSVATLARKAQVDSDNSHNQYPVHTFGHLASKDCKDVTEKYTPYLANKLKEATRNQDSLKAQVYIRALGNLGHPVILSVFKPYLEGKAPATNYQRLAMVAAMDQLARLSPKSAQSSLFNIYQNTGESHELRCAAVFQLMKTNPSAQMLQRMAAFTEQDMSKQVNSAVKSAIESAAELKEPKLQEFAQKAKAAKKMLSPKTFGLQYSKNYLSSYAMKEENLGYIKDIKTIGSEDSILPKGIQYSLRSVLGGLEMEKDRFSAMTASVSDLLGLLENQFSTEESRRQEKNAKQSSNNNDSHSTKMIAQMFNIQREQAEQVEAQIFATIFGGNRLFAFDNHTVENIPRSEYLYYV</sequence>
<protein>
    <submittedName>
        <fullName evidence="8">Vitellogenin</fullName>
    </submittedName>
</protein>
<evidence type="ECO:0000256" key="6">
    <source>
        <dbReference type="SAM" id="MobiDB-lite"/>
    </source>
</evidence>
<dbReference type="GO" id="GO:0045735">
    <property type="term" value="F:nutrient reservoir activity"/>
    <property type="evidence" value="ECO:0007669"/>
    <property type="project" value="UniProtKB-KW"/>
</dbReference>
<feature type="region of interest" description="Disordered" evidence="6">
    <location>
        <begin position="388"/>
        <end position="408"/>
    </location>
</feature>
<evidence type="ECO:0000259" key="7">
    <source>
        <dbReference type="PROSITE" id="PS51211"/>
    </source>
</evidence>
<evidence type="ECO:0000256" key="3">
    <source>
        <dbReference type="ARBA" id="ARBA00023157"/>
    </source>
</evidence>
<feature type="compositionally biased region" description="Basic and acidic residues" evidence="6">
    <location>
        <begin position="388"/>
        <end position="397"/>
    </location>
</feature>
<keyword evidence="4" id="KW-0325">Glycoprotein</keyword>
<dbReference type="InterPro" id="IPR015819">
    <property type="entry name" value="Lipid_transp_b-sht_shell"/>
</dbReference>
<dbReference type="InterPro" id="IPR015255">
    <property type="entry name" value="Vitellinogen_open_b-sht"/>
</dbReference>
<dbReference type="Gene3D" id="1.25.10.20">
    <property type="entry name" value="Vitellinogen, superhelical"/>
    <property type="match status" value="1"/>
</dbReference>
<evidence type="ECO:0000256" key="1">
    <source>
        <dbReference type="ARBA" id="ARBA00022729"/>
    </source>
</evidence>
<keyword evidence="2" id="KW-0758">Storage protein</keyword>
<feature type="domain" description="Vitellogenin" evidence="7">
    <location>
        <begin position="1"/>
        <end position="349"/>
    </location>
</feature>
<proteinExistence type="predicted"/>
<dbReference type="PANTHER" id="PTHR23345:SF15">
    <property type="entry name" value="VITELLOGENIN 1-RELATED"/>
    <property type="match status" value="1"/>
</dbReference>
<dbReference type="PANTHER" id="PTHR23345">
    <property type="entry name" value="VITELLOGENIN-RELATED"/>
    <property type="match status" value="1"/>
</dbReference>
<dbReference type="PROSITE" id="PS51211">
    <property type="entry name" value="VITELLOGENIN"/>
    <property type="match status" value="1"/>
</dbReference>
<dbReference type="SUPFAM" id="SSF56968">
    <property type="entry name" value="Lipovitellin-phosvitin complex, beta-sheet shell regions"/>
    <property type="match status" value="1"/>
</dbReference>
<name>A0A8D8Z5K8_9HEMI</name>
<dbReference type="SUPFAM" id="SSF48431">
    <property type="entry name" value="Lipovitellin-phosvitin complex, superhelical domain"/>
    <property type="match status" value="1"/>
</dbReference>
<dbReference type="InterPro" id="IPR050733">
    <property type="entry name" value="Vitellogenin/Apolipophorin"/>
</dbReference>
<feature type="compositionally biased region" description="Polar residues" evidence="6">
    <location>
        <begin position="398"/>
        <end position="408"/>
    </location>
</feature>
<keyword evidence="3" id="KW-1015">Disulfide bond</keyword>
<feature type="region of interest" description="Disordered" evidence="6">
    <location>
        <begin position="1"/>
        <end position="23"/>
    </location>
</feature>
<feature type="compositionally biased region" description="Basic and acidic residues" evidence="6">
    <location>
        <begin position="1"/>
        <end position="10"/>
    </location>
</feature>
<dbReference type="Pfam" id="PF09172">
    <property type="entry name" value="Vit_open_b-sht"/>
    <property type="match status" value="1"/>
</dbReference>
<dbReference type="AlphaFoldDB" id="A0A8D8Z5K8"/>
<dbReference type="SMART" id="SM00638">
    <property type="entry name" value="LPD_N"/>
    <property type="match status" value="1"/>
</dbReference>
<evidence type="ECO:0000256" key="4">
    <source>
        <dbReference type="ARBA" id="ARBA00023180"/>
    </source>
</evidence>
<evidence type="ECO:0000256" key="2">
    <source>
        <dbReference type="ARBA" id="ARBA00022761"/>
    </source>
</evidence>
<organism evidence="8">
    <name type="scientific">Cacopsylla melanoneura</name>
    <dbReference type="NCBI Taxonomy" id="428564"/>
    <lineage>
        <taxon>Eukaryota</taxon>
        <taxon>Metazoa</taxon>
        <taxon>Ecdysozoa</taxon>
        <taxon>Arthropoda</taxon>
        <taxon>Hexapoda</taxon>
        <taxon>Insecta</taxon>
        <taxon>Pterygota</taxon>
        <taxon>Neoptera</taxon>
        <taxon>Paraneoptera</taxon>
        <taxon>Hemiptera</taxon>
        <taxon>Sternorrhyncha</taxon>
        <taxon>Psylloidea</taxon>
        <taxon>Psyllidae</taxon>
        <taxon>Psyllinae</taxon>
        <taxon>Cacopsylla</taxon>
    </lineage>
</organism>
<dbReference type="FunFam" id="1.25.10.20:FF:000003">
    <property type="entry name" value="Vitellogenin C"/>
    <property type="match status" value="1"/>
</dbReference>
<accession>A0A8D8Z5K8</accession>
<dbReference type="Pfam" id="PF01347">
    <property type="entry name" value="Vitellogenin_N"/>
    <property type="match status" value="1"/>
</dbReference>
<dbReference type="GO" id="GO:0005319">
    <property type="term" value="F:lipid transporter activity"/>
    <property type="evidence" value="ECO:0007669"/>
    <property type="project" value="InterPro"/>
</dbReference>
<dbReference type="InterPro" id="IPR011030">
    <property type="entry name" value="Lipovitellin_superhlx_dom"/>
</dbReference>
<dbReference type="EMBL" id="HBUF01421669">
    <property type="protein sequence ID" value="CAG6740874.1"/>
    <property type="molecule type" value="Transcribed_RNA"/>
</dbReference>
<keyword evidence="1" id="KW-0732">Signal</keyword>
<reference evidence="8" key="1">
    <citation type="submission" date="2021-05" db="EMBL/GenBank/DDBJ databases">
        <authorList>
            <person name="Alioto T."/>
            <person name="Alioto T."/>
            <person name="Gomez Garrido J."/>
        </authorList>
    </citation>
    <scope>NUCLEOTIDE SEQUENCE</scope>
</reference>
<dbReference type="InterPro" id="IPR001747">
    <property type="entry name" value="Vitellogenin_N"/>
</dbReference>
<evidence type="ECO:0000256" key="5">
    <source>
        <dbReference type="PROSITE-ProRule" id="PRU00557"/>
    </source>
</evidence>
<evidence type="ECO:0000313" key="8">
    <source>
        <dbReference type="EMBL" id="CAG6740874.1"/>
    </source>
</evidence>